<feature type="domain" description="Zinc-ribbon" evidence="2">
    <location>
        <begin position="2"/>
        <end position="22"/>
    </location>
</feature>
<reference evidence="3 4" key="1">
    <citation type="submission" date="2021-10" db="EMBL/GenBank/DDBJ databases">
        <title>Anaerobic single-cell dispensing facilitates the cultivation of human gut bacteria.</title>
        <authorList>
            <person name="Afrizal A."/>
        </authorList>
    </citation>
    <scope>NUCLEOTIDE SEQUENCE [LARGE SCALE GENOMIC DNA]</scope>
    <source>
        <strain evidence="3 4">CLA-AA-H232</strain>
    </source>
</reference>
<dbReference type="AlphaFoldDB" id="A0AAE3DX62"/>
<dbReference type="Pfam" id="PF13240">
    <property type="entry name" value="Zn_Ribbon_1"/>
    <property type="match status" value="1"/>
</dbReference>
<proteinExistence type="predicted"/>
<sequence length="273" mass="30146">MYCNNCGTKVPDDATFCPNCGNNMQSQKQLNGIKNDFSKNTNGNKHSKKNNNNTALIVAIIVATLIVFISAGLIMFNVMSGSSPFAPKATSTPMPTPVPLPTATPTQMPEVTPQIVYVTQEPQQANVPPQQPRQDTGVVAHPSYTMYNSSAYGFKCSYPSHFVVYNDGKAETLYSVEAPDGSAREIIATKSAADTSVGNELNFYIQNHVGNVTYKTSGADYFAVTVSDGITEYYKYCKFRNGNMYWFEFISPHAYHDIYDVYINDIYGTFKVN</sequence>
<evidence type="ECO:0000313" key="4">
    <source>
        <dbReference type="Proteomes" id="UP001198242"/>
    </source>
</evidence>
<comment type="caution">
    <text evidence="3">The sequence shown here is derived from an EMBL/GenBank/DDBJ whole genome shotgun (WGS) entry which is preliminary data.</text>
</comment>
<feature type="transmembrane region" description="Helical" evidence="1">
    <location>
        <begin position="55"/>
        <end position="76"/>
    </location>
</feature>
<evidence type="ECO:0000256" key="1">
    <source>
        <dbReference type="SAM" id="Phobius"/>
    </source>
</evidence>
<keyword evidence="4" id="KW-1185">Reference proteome</keyword>
<dbReference type="RefSeq" id="WP_308455801.1">
    <property type="nucleotide sequence ID" value="NZ_JAJEQM010000002.1"/>
</dbReference>
<dbReference type="Proteomes" id="UP001198242">
    <property type="component" value="Unassembled WGS sequence"/>
</dbReference>
<dbReference type="EMBL" id="JAJEQM010000002">
    <property type="protein sequence ID" value="MCC2209638.1"/>
    <property type="molecule type" value="Genomic_DNA"/>
</dbReference>
<keyword evidence="1" id="KW-1133">Transmembrane helix</keyword>
<organism evidence="3 4">
    <name type="scientific">Hominilimicola fabiformis</name>
    <dbReference type="NCBI Taxonomy" id="2885356"/>
    <lineage>
        <taxon>Bacteria</taxon>
        <taxon>Bacillati</taxon>
        <taxon>Bacillota</taxon>
        <taxon>Clostridia</taxon>
        <taxon>Eubacteriales</taxon>
        <taxon>Oscillospiraceae</taxon>
        <taxon>Hominilimicola</taxon>
    </lineage>
</organism>
<keyword evidence="1" id="KW-0472">Membrane</keyword>
<gene>
    <name evidence="3" type="ORF">LKE05_02375</name>
</gene>
<keyword evidence="1" id="KW-0812">Transmembrane</keyword>
<protein>
    <submittedName>
        <fullName evidence="3">Zinc-ribbon domain-containing protein</fullName>
    </submittedName>
</protein>
<name>A0AAE3DX62_9FIRM</name>
<evidence type="ECO:0000259" key="2">
    <source>
        <dbReference type="Pfam" id="PF13240"/>
    </source>
</evidence>
<accession>A0AAE3DX62</accession>
<dbReference type="InterPro" id="IPR026870">
    <property type="entry name" value="Zinc_ribbon_dom"/>
</dbReference>
<evidence type="ECO:0000313" key="3">
    <source>
        <dbReference type="EMBL" id="MCC2209638.1"/>
    </source>
</evidence>